<evidence type="ECO:0000256" key="1">
    <source>
        <dbReference type="SAM" id="MobiDB-lite"/>
    </source>
</evidence>
<dbReference type="InterPro" id="IPR053720">
    <property type="entry name" value="Psm_Assembly_Chaperone"/>
</dbReference>
<dbReference type="EMBL" id="CYKH01001259">
    <property type="protein sequence ID" value="CUG86206.1"/>
    <property type="molecule type" value="Genomic_DNA"/>
</dbReference>
<dbReference type="AlphaFoldDB" id="A0A0S4J437"/>
<name>A0A0S4J437_BODSA</name>
<sequence length="234" mass="24289">MPFATTALPTWAQQASFLLPLEPPTSSSKYLFTPATDDDSHHASSSAAETTAVVEVDVLVQGFADYIWVIVKEAAARTHGVVAHGAVAGVARGALDVPLDGAHRPSAEGGHHDDDEFPSDDENEGAASRFTAQREENAASTSPSAIASINLGRNAPMPPVESEVLLGSRDEALVNVLNNALVGSIALHTGDARPVVSCITLHGLAKSLKSPAAKQYAVSRIVAEVVAVSKAALR</sequence>
<proteinExistence type="predicted"/>
<feature type="compositionally biased region" description="Acidic residues" evidence="1">
    <location>
        <begin position="115"/>
        <end position="124"/>
    </location>
</feature>
<reference evidence="3" key="1">
    <citation type="submission" date="2015-09" db="EMBL/GenBank/DDBJ databases">
        <authorList>
            <consortium name="Pathogen Informatics"/>
        </authorList>
    </citation>
    <scope>NUCLEOTIDE SEQUENCE [LARGE SCALE GENOMIC DNA]</scope>
    <source>
        <strain evidence="3">Lake Konstanz</strain>
    </source>
</reference>
<evidence type="ECO:0000313" key="3">
    <source>
        <dbReference type="Proteomes" id="UP000051952"/>
    </source>
</evidence>
<gene>
    <name evidence="2" type="ORF">BSAL_91970</name>
</gene>
<dbReference type="VEuPathDB" id="TriTrypDB:BSAL_91970"/>
<dbReference type="Proteomes" id="UP000051952">
    <property type="component" value="Unassembled WGS sequence"/>
</dbReference>
<feature type="compositionally biased region" description="Low complexity" evidence="1">
    <location>
        <begin position="138"/>
        <end position="149"/>
    </location>
</feature>
<keyword evidence="3" id="KW-1185">Reference proteome</keyword>
<feature type="region of interest" description="Disordered" evidence="1">
    <location>
        <begin position="99"/>
        <end position="153"/>
    </location>
</feature>
<accession>A0A0S4J437</accession>
<evidence type="ECO:0000313" key="2">
    <source>
        <dbReference type="EMBL" id="CUG86206.1"/>
    </source>
</evidence>
<feature type="compositionally biased region" description="Basic and acidic residues" evidence="1">
    <location>
        <begin position="101"/>
        <end position="114"/>
    </location>
</feature>
<organism evidence="2 3">
    <name type="scientific">Bodo saltans</name>
    <name type="common">Flagellated protozoan</name>
    <dbReference type="NCBI Taxonomy" id="75058"/>
    <lineage>
        <taxon>Eukaryota</taxon>
        <taxon>Discoba</taxon>
        <taxon>Euglenozoa</taxon>
        <taxon>Kinetoplastea</taxon>
        <taxon>Metakinetoplastina</taxon>
        <taxon>Eubodonida</taxon>
        <taxon>Bodonidae</taxon>
        <taxon>Bodo</taxon>
    </lineage>
</organism>
<dbReference type="Gene3D" id="3.30.230.90">
    <property type="match status" value="1"/>
</dbReference>
<protein>
    <submittedName>
        <fullName evidence="2">GPI-anchored surface protein, putative</fullName>
    </submittedName>
</protein>